<keyword evidence="4" id="KW-0346">Stress response</keyword>
<dbReference type="InterPro" id="IPR008978">
    <property type="entry name" value="HSP20-like_chaperone"/>
</dbReference>
<gene>
    <name evidence="4" type="ORF">Nlim_1559</name>
</gene>
<dbReference type="EMBL" id="AEGP01000051">
    <property type="protein sequence ID" value="EGG41549.1"/>
    <property type="molecule type" value="Genomic_DNA"/>
</dbReference>
<evidence type="ECO:0000259" key="3">
    <source>
        <dbReference type="PROSITE" id="PS01031"/>
    </source>
</evidence>
<dbReference type="PROSITE" id="PS01031">
    <property type="entry name" value="SHSP"/>
    <property type="match status" value="1"/>
</dbReference>
<dbReference type="CDD" id="cd06464">
    <property type="entry name" value="ACD_sHsps-like"/>
    <property type="match status" value="1"/>
</dbReference>
<dbReference type="AlphaFoldDB" id="F3KM30"/>
<dbReference type="HOGENOM" id="CLU_1976420_0_0_2"/>
<dbReference type="Pfam" id="PF00011">
    <property type="entry name" value="HSP20"/>
    <property type="match status" value="1"/>
</dbReference>
<protein>
    <submittedName>
        <fullName evidence="4">Putative small heat shock protein</fullName>
    </submittedName>
</protein>
<comment type="similarity">
    <text evidence="1 2">Belongs to the small heat shock protein (HSP20) family.</text>
</comment>
<dbReference type="Gene3D" id="2.60.40.790">
    <property type="match status" value="1"/>
</dbReference>
<evidence type="ECO:0000313" key="4">
    <source>
        <dbReference type="EMBL" id="EGG41549.1"/>
    </source>
</evidence>
<dbReference type="STRING" id="886738.Nlim_1559"/>
<reference evidence="4" key="1">
    <citation type="journal article" date="2011" name="PLoS ONE">
        <title>Genome of a low-salinity ammonia-oxidizing archaeon determined by single-cell and metagenomic analysis.</title>
        <authorList>
            <person name="Blainey P.C."/>
            <person name="Mosier A.C."/>
            <person name="Potanina A."/>
            <person name="Francis C.A."/>
            <person name="Quake S.R."/>
        </authorList>
    </citation>
    <scope>NUCLEOTIDE SEQUENCE [LARGE SCALE GENOMIC DNA]</scope>
    <source>
        <strain evidence="4">SFB1</strain>
    </source>
</reference>
<dbReference type="SUPFAM" id="SSF49764">
    <property type="entry name" value="HSP20-like chaperones"/>
    <property type="match status" value="1"/>
</dbReference>
<sequence>MTENKQKEFEIRIIPSSISSLFTDDVEHQTLSPLSCLIEYGTYWLLEFDLPLVNKNDIKITSDENSISVEAKLKETYFEEKFGRKAEFEYFKKSISLPGKIDSKKITAKFEKGRLEIIIPKTTSSNKIIIN</sequence>
<proteinExistence type="inferred from homology"/>
<organism evidence="4">
    <name type="scientific">Candidatus Nitrosarchaeum limnium SFB1</name>
    <dbReference type="NCBI Taxonomy" id="886738"/>
    <lineage>
        <taxon>Archaea</taxon>
        <taxon>Nitrososphaerota</taxon>
        <taxon>Nitrososphaeria</taxon>
        <taxon>Nitrosopumilales</taxon>
        <taxon>Nitrosopumilaceae</taxon>
        <taxon>Nitrosarchaeum</taxon>
    </lineage>
</organism>
<feature type="domain" description="SHSP" evidence="3">
    <location>
        <begin position="25"/>
        <end position="131"/>
    </location>
</feature>
<accession>F3KM30</accession>
<dbReference type="InterPro" id="IPR002068">
    <property type="entry name" value="A-crystallin/Hsp20_dom"/>
</dbReference>
<name>F3KM30_9ARCH</name>
<evidence type="ECO:0000256" key="1">
    <source>
        <dbReference type="PROSITE-ProRule" id="PRU00285"/>
    </source>
</evidence>
<comment type="caution">
    <text evidence="4">The sequence shown here is derived from an EMBL/GenBank/DDBJ whole genome shotgun (WGS) entry which is preliminary data.</text>
</comment>
<evidence type="ECO:0000256" key="2">
    <source>
        <dbReference type="RuleBase" id="RU003616"/>
    </source>
</evidence>
<dbReference type="Proteomes" id="UP000004348">
    <property type="component" value="Chromosome"/>
</dbReference>